<dbReference type="EnsemblMetazoa" id="PPA35168.1">
    <property type="protein sequence ID" value="PPA35168.1"/>
    <property type="gene ID" value="WBGene00273537"/>
</dbReference>
<sequence>MYHSALQNSDNNYNGLYDHRNAVENTSTLYRDMPNWELFSLQDLGYPLDAFFLVLADSNHASIPCIRTRDHHHRVTT</sequence>
<evidence type="ECO:0000313" key="1">
    <source>
        <dbReference type="EnsemblMetazoa" id="PPA35168.1"/>
    </source>
</evidence>
<protein>
    <submittedName>
        <fullName evidence="1">Uncharacterized protein</fullName>
    </submittedName>
</protein>
<keyword evidence="2" id="KW-1185">Reference proteome</keyword>
<reference evidence="2" key="1">
    <citation type="journal article" date="2008" name="Nat. Genet.">
        <title>The Pristionchus pacificus genome provides a unique perspective on nematode lifestyle and parasitism.</title>
        <authorList>
            <person name="Dieterich C."/>
            <person name="Clifton S.W."/>
            <person name="Schuster L.N."/>
            <person name="Chinwalla A."/>
            <person name="Delehaunty K."/>
            <person name="Dinkelacker I."/>
            <person name="Fulton L."/>
            <person name="Fulton R."/>
            <person name="Godfrey J."/>
            <person name="Minx P."/>
            <person name="Mitreva M."/>
            <person name="Roeseler W."/>
            <person name="Tian H."/>
            <person name="Witte H."/>
            <person name="Yang S.P."/>
            <person name="Wilson R.K."/>
            <person name="Sommer R.J."/>
        </authorList>
    </citation>
    <scope>NUCLEOTIDE SEQUENCE [LARGE SCALE GENOMIC DNA]</scope>
    <source>
        <strain evidence="2">PS312</strain>
    </source>
</reference>
<evidence type="ECO:0000313" key="2">
    <source>
        <dbReference type="Proteomes" id="UP000005239"/>
    </source>
</evidence>
<organism evidence="1 2">
    <name type="scientific">Pristionchus pacificus</name>
    <name type="common">Parasitic nematode worm</name>
    <dbReference type="NCBI Taxonomy" id="54126"/>
    <lineage>
        <taxon>Eukaryota</taxon>
        <taxon>Metazoa</taxon>
        <taxon>Ecdysozoa</taxon>
        <taxon>Nematoda</taxon>
        <taxon>Chromadorea</taxon>
        <taxon>Rhabditida</taxon>
        <taxon>Rhabditina</taxon>
        <taxon>Diplogasteromorpha</taxon>
        <taxon>Diplogasteroidea</taxon>
        <taxon>Neodiplogasteridae</taxon>
        <taxon>Pristionchus</taxon>
    </lineage>
</organism>
<accession>A0A8R1UP34</accession>
<accession>A0A2A6B848</accession>
<reference evidence="1" key="2">
    <citation type="submission" date="2022-06" db="UniProtKB">
        <authorList>
            <consortium name="EnsemblMetazoa"/>
        </authorList>
    </citation>
    <scope>IDENTIFICATION</scope>
    <source>
        <strain evidence="1">PS312</strain>
    </source>
</reference>
<name>A0A2A6B848_PRIPA</name>
<dbReference type="Proteomes" id="UP000005239">
    <property type="component" value="Unassembled WGS sequence"/>
</dbReference>
<dbReference type="AlphaFoldDB" id="A0A2A6B848"/>
<proteinExistence type="predicted"/>
<gene>
    <name evidence="1" type="primary">WBGene00273537</name>
</gene>